<feature type="domain" description="Protein kinase" evidence="22">
    <location>
        <begin position="1712"/>
        <end position="1989"/>
    </location>
</feature>
<keyword evidence="23" id="KW-0560">Oxidoreductase</keyword>
<dbReference type="InterPro" id="IPR051824">
    <property type="entry name" value="LRR_Rcpt-Like_S/T_Kinase"/>
</dbReference>
<comment type="subcellular location">
    <subcellularLocation>
        <location evidence="1">Membrane</location>
        <topology evidence="1">Single-pass type I membrane protein</topology>
    </subcellularLocation>
</comment>
<evidence type="ECO:0000256" key="4">
    <source>
        <dbReference type="ARBA" id="ARBA00022553"/>
    </source>
</evidence>
<evidence type="ECO:0000256" key="21">
    <source>
        <dbReference type="SAM" id="SignalP"/>
    </source>
</evidence>
<dbReference type="PROSITE" id="PS50011">
    <property type="entry name" value="PROTEIN_KINASE_DOM"/>
    <property type="match status" value="2"/>
</dbReference>
<dbReference type="GO" id="GO:0004674">
    <property type="term" value="F:protein serine/threonine kinase activity"/>
    <property type="evidence" value="ECO:0000318"/>
    <property type="project" value="GO_Central"/>
</dbReference>
<feature type="transmembrane region" description="Helical" evidence="20">
    <location>
        <begin position="1058"/>
        <end position="1074"/>
    </location>
</feature>
<dbReference type="FunFam" id="3.30.200.20:FF:000217">
    <property type="entry name" value="probable LRR receptor-like serine/threonine-protein kinase At1g53430"/>
    <property type="match status" value="2"/>
</dbReference>
<evidence type="ECO:0000256" key="5">
    <source>
        <dbReference type="ARBA" id="ARBA00022614"/>
    </source>
</evidence>
<keyword evidence="4" id="KW-0597">Phosphoprotein</keyword>
<dbReference type="PANTHER" id="PTHR48006">
    <property type="entry name" value="LEUCINE-RICH REPEAT-CONTAINING PROTEIN DDB_G0281931-RELATED"/>
    <property type="match status" value="1"/>
</dbReference>
<evidence type="ECO:0000256" key="8">
    <source>
        <dbReference type="ARBA" id="ARBA00022729"/>
    </source>
</evidence>
<dbReference type="InterPro" id="IPR008271">
    <property type="entry name" value="Ser/Thr_kinase_AS"/>
</dbReference>
<dbReference type="eggNOG" id="ENOG502QW9B">
    <property type="taxonomic scope" value="Eukaryota"/>
</dbReference>
<dbReference type="SUPFAM" id="SSF56112">
    <property type="entry name" value="Protein kinase-like (PK-like)"/>
    <property type="match status" value="2"/>
</dbReference>
<sequence>MFFKHAFVVLVLALSYLGTQRFAAAVLPQDEVDALNLITRKMGASGWNFNADACQDNVIPIQPTDPERNISCNCNFPNNTCHIVSLKIKRFSLPGELPPELVQLSFLEHIDFAYNYLNGSIPREWASIPLKFISVLANRLSGNIPTHLENFTNLTSLDLELNQFSGNVPRELGKLVNLRILKLSSNKLSGNLPVELAELRNLTDFRINDNNFTGSIPDSIQNWRQLGRLEMQGSGLEGPIPSSVSILEKLTDLRISDINVTNQAFPDLINITGLSRLILRNCKISGNIPSYIWTMSRLRVLDLSFNNLHGELPNAITTETNRLLYIFLNGNFLSGVIPFFSSGLNIDLSYNNFTRQDQPACRQTDIRLNLFRSSSMGNDIGGACAKSFDCDRHWHSLYINCGGENMEVNGNTYEGDGDVGGGASTFYPSNNGWGFSSTGDFMDDDDFLNEAYIAESPSSLISNGLYRTARIAPLSLTYYRQCLIDGNYTVSLHFAEIQFTNDSTYNSLGRRLFNIYIQNDMVEQNFNIADEANGVATLIKKMYNATVTNNILEIRLSWAGKGTTRIPDSGVYGPLISAISIDPHFKPPSGGGNTKIAPIIVGVLGSCLIILALGLIVWKRYFRAKNGRQKDFEGLEIQTVSFTLKQIKTATNNFAPANKIGEGGFGPVYKGLLADNTVIAVKQLSSKSNQGNREFLNEIGVISCMQHPNLVKLHGCCIEGNQLLLVYEYMENNSLAHTLLGPEDRCLKLDWQTRQRICVGIAKGLAYLHEESTLKIVHRDIKATNVLLDKHLNPKISDFGLAKLDSEEKTHISTRVAGTIGYMAPEYALWGYLTYKADIYSFGIVALEIVSGKHNMSRGPESNFGCLLDWACHLQQGGKLMELVDEKLGSEFKKVEAERMIKVALLCTNGSASLRPIMSEVVSMLEGTKTIPDVIPEESSYNEDLRFKAIREHHKEIRSQSLRSQNHTSTSSGWSRLDSSSATTHDLYEIKSELYANAKAKGDQDKQMDSQVSTSFHMTASLIRMMLYLPKYFLISLLALSCFGRQRIAAVTLPEDEGLFLSFFLSFFGLGFINNHMGSKVLVLCVCIVEALNQITQKMGASGWSFSGDDACGSEVDQSIGGRRNITCNCQFLNNTCHILLLEIKNFSLPGVLPPQLIQLPNLESIDFAYNYLTGSIPQEWTSMQLKFISVLVNRLSGTIPTYLEDFTSLTYLNLEANQFSGLVPQELGKLVNLNSLILCSNNLSGNLPMQLAELKNLTDFRISDNNFNGSIPDFIGSWRQLQRLELQASGLRGPIPSSISLLENLTDLRISDIKGATQAFPNLSSMTNLKRLVLRNCNISGEIPPYIWGMNNLLTLDLSYNNLRGKPPNSIDNKHLLFLFLSHNLLNGDIPLFRKETDVDLSYNNFTRQSPANPACQQTRGMNLNLYRSSSMRNDLGGACMEDFICNEYWHSVYINCGGSNEMVNRNTYEGDGEDSGGAARFYQHRNNWGFSSTGDFMGDSDDRNLASNIIISSSSNLSGLYRTARLSPLSLTYYRYCLVNGSYNITLYFAEILFTNEKHYNSLGRRIFDIYIQDILVEKDFNIKTNASGVLTPTKITYAVNVSKSILEIRFYWAGKGTTRIPRIGMYGPLISAISAVNLNFRPRTGGRKTKVAPIVIGVIVSCLIFSTLGVIWWRHHSKVKNKRHKDLEGLEIQIASFTLKQIKDATDNFDSSNKIGEGGFGPVYKGSLADGTGIAVKQLSSKSSQGNREFLNEIGMISCLQHPNLVKLHGCCIEEDQLLLVYEYMENNSLARALFGAADKQLKLDWQTRHKICVGVARGLAFLHEESSLRIVHRDIKGTNILLDKNLNPKISDFGLAKLDEKDKTHISTRIAGTIGYIAPEYALWGYLTYKADVYSFGIVALEIVSGRNNMNRGPESKFTCLLDWACQLQKCGNLMELVDEKLGSEFNKAEAERMIKVALLCTNDTPSVRPTMSEVVGMLEGTRFVPDVIANESNNTEDLRFKIIRDHLKSMTSDSSGISEDHDSKSIVCRRGSSCVCTSTDL</sequence>
<organism evidence="23 24">
    <name type="scientific">Ricinus communis</name>
    <name type="common">Castor bean</name>
    <dbReference type="NCBI Taxonomy" id="3988"/>
    <lineage>
        <taxon>Eukaryota</taxon>
        <taxon>Viridiplantae</taxon>
        <taxon>Streptophyta</taxon>
        <taxon>Embryophyta</taxon>
        <taxon>Tracheophyta</taxon>
        <taxon>Spermatophyta</taxon>
        <taxon>Magnoliopsida</taxon>
        <taxon>eudicotyledons</taxon>
        <taxon>Gunneridae</taxon>
        <taxon>Pentapetalae</taxon>
        <taxon>rosids</taxon>
        <taxon>fabids</taxon>
        <taxon>Malpighiales</taxon>
        <taxon>Euphorbiaceae</taxon>
        <taxon>Acalyphoideae</taxon>
        <taxon>Acalypheae</taxon>
        <taxon>Ricinus</taxon>
    </lineage>
</organism>
<name>B9S8F7_RICCO</name>
<evidence type="ECO:0000256" key="18">
    <source>
        <dbReference type="ARBA" id="ARBA00048679"/>
    </source>
</evidence>
<gene>
    <name evidence="23" type="ORF">RCOM_1252090</name>
</gene>
<dbReference type="SUPFAM" id="SSF52058">
    <property type="entry name" value="L domain-like"/>
    <property type="match status" value="2"/>
</dbReference>
<evidence type="ECO:0000256" key="20">
    <source>
        <dbReference type="SAM" id="Phobius"/>
    </source>
</evidence>
<evidence type="ECO:0000259" key="22">
    <source>
        <dbReference type="PROSITE" id="PS50011"/>
    </source>
</evidence>
<dbReference type="Proteomes" id="UP000008311">
    <property type="component" value="Unassembled WGS sequence"/>
</dbReference>
<evidence type="ECO:0000256" key="14">
    <source>
        <dbReference type="ARBA" id="ARBA00023136"/>
    </source>
</evidence>
<proteinExistence type="predicted"/>
<dbReference type="FunFam" id="2.60.120.430:FF:000004">
    <property type="entry name" value="Putative leucine-rich repeat receptor-like serine/threonine-protein kinase"/>
    <property type="match status" value="2"/>
</dbReference>
<dbReference type="GO" id="GO:0016491">
    <property type="term" value="F:oxidoreductase activity"/>
    <property type="evidence" value="ECO:0007669"/>
    <property type="project" value="UniProtKB-KW"/>
</dbReference>
<dbReference type="InterPro" id="IPR021720">
    <property type="entry name" value="Malectin_dom"/>
</dbReference>
<keyword evidence="6 23" id="KW-0808">Transferase</keyword>
<evidence type="ECO:0000256" key="9">
    <source>
        <dbReference type="ARBA" id="ARBA00022737"/>
    </source>
</evidence>
<evidence type="ECO:0000256" key="2">
    <source>
        <dbReference type="ARBA" id="ARBA00012513"/>
    </source>
</evidence>
<evidence type="ECO:0000256" key="12">
    <source>
        <dbReference type="ARBA" id="ARBA00022840"/>
    </source>
</evidence>
<reference evidence="24" key="1">
    <citation type="journal article" date="2010" name="Nat. Biotechnol.">
        <title>Draft genome sequence of the oilseed species Ricinus communis.</title>
        <authorList>
            <person name="Chan A.P."/>
            <person name="Crabtree J."/>
            <person name="Zhao Q."/>
            <person name="Lorenzi H."/>
            <person name="Orvis J."/>
            <person name="Puiu D."/>
            <person name="Melake-Berhan A."/>
            <person name="Jones K.M."/>
            <person name="Redman J."/>
            <person name="Chen G."/>
            <person name="Cahoon E.B."/>
            <person name="Gedil M."/>
            <person name="Stanke M."/>
            <person name="Haas B.J."/>
            <person name="Wortman J.R."/>
            <person name="Fraser-Liggett C.M."/>
            <person name="Ravel J."/>
            <person name="Rabinowicz P.D."/>
        </authorList>
    </citation>
    <scope>NUCLEOTIDE SEQUENCE [LARGE SCALE GENOMIC DNA]</scope>
    <source>
        <strain evidence="24">cv. Hale</strain>
    </source>
</reference>
<keyword evidence="8 21" id="KW-0732">Signal</keyword>
<keyword evidence="3" id="KW-0723">Serine/threonine-protein kinase</keyword>
<dbReference type="InterPro" id="IPR001245">
    <property type="entry name" value="Ser-Thr/Tyr_kinase_cat_dom"/>
</dbReference>
<keyword evidence="10" id="KW-0547">Nucleotide-binding</keyword>
<dbReference type="EC" id="2.7.11.1" evidence="2"/>
<evidence type="ECO:0000256" key="16">
    <source>
        <dbReference type="ARBA" id="ARBA00023180"/>
    </source>
</evidence>
<keyword evidence="9" id="KW-0677">Repeat</keyword>
<feature type="region of interest" description="Disordered" evidence="19">
    <location>
        <begin position="958"/>
        <end position="979"/>
    </location>
</feature>
<comment type="catalytic activity">
    <reaction evidence="17">
        <text>L-threonyl-[protein] + ATP = O-phospho-L-threonyl-[protein] + ADP + H(+)</text>
        <dbReference type="Rhea" id="RHEA:46608"/>
        <dbReference type="Rhea" id="RHEA-COMP:11060"/>
        <dbReference type="Rhea" id="RHEA-COMP:11605"/>
        <dbReference type="ChEBI" id="CHEBI:15378"/>
        <dbReference type="ChEBI" id="CHEBI:30013"/>
        <dbReference type="ChEBI" id="CHEBI:30616"/>
        <dbReference type="ChEBI" id="CHEBI:61977"/>
        <dbReference type="ChEBI" id="CHEBI:456216"/>
        <dbReference type="EC" id="2.7.11.1"/>
    </reaction>
</comment>
<feature type="transmembrane region" description="Helical" evidence="20">
    <location>
        <begin position="1655"/>
        <end position="1676"/>
    </location>
</feature>
<dbReference type="SMART" id="SM00369">
    <property type="entry name" value="LRR_TYP"/>
    <property type="match status" value="6"/>
</dbReference>
<keyword evidence="24" id="KW-1185">Reference proteome</keyword>
<feature type="compositionally biased region" description="Polar residues" evidence="19">
    <location>
        <begin position="959"/>
        <end position="979"/>
    </location>
</feature>
<accession>B9S8F7</accession>
<dbReference type="InParanoid" id="B9S8F7"/>
<evidence type="ECO:0000256" key="11">
    <source>
        <dbReference type="ARBA" id="ARBA00022777"/>
    </source>
</evidence>
<keyword evidence="11 23" id="KW-0418">Kinase</keyword>
<keyword evidence="15" id="KW-0675">Receptor</keyword>
<dbReference type="Gene3D" id="3.30.200.20">
    <property type="entry name" value="Phosphorylase Kinase, domain 1"/>
    <property type="match status" value="2"/>
</dbReference>
<dbReference type="FunFam" id="1.10.510.10:FF:000044">
    <property type="entry name" value="Putative LRR receptor-like serine/threonine-protein kinase"/>
    <property type="match status" value="2"/>
</dbReference>
<evidence type="ECO:0000256" key="3">
    <source>
        <dbReference type="ARBA" id="ARBA00022527"/>
    </source>
</evidence>
<feature type="transmembrane region" description="Helical" evidence="20">
    <location>
        <begin position="596"/>
        <end position="618"/>
    </location>
</feature>
<dbReference type="SMART" id="SM00220">
    <property type="entry name" value="S_TKc"/>
    <property type="match status" value="2"/>
</dbReference>
<evidence type="ECO:0000313" key="24">
    <source>
        <dbReference type="Proteomes" id="UP000008311"/>
    </source>
</evidence>
<evidence type="ECO:0000313" key="23">
    <source>
        <dbReference type="EMBL" id="EEF40134.1"/>
    </source>
</evidence>
<dbReference type="EMBL" id="EQ973891">
    <property type="protein sequence ID" value="EEF40134.1"/>
    <property type="molecule type" value="Genomic_DNA"/>
</dbReference>
<evidence type="ECO:0000256" key="17">
    <source>
        <dbReference type="ARBA" id="ARBA00047899"/>
    </source>
</evidence>
<evidence type="ECO:0000256" key="13">
    <source>
        <dbReference type="ARBA" id="ARBA00022989"/>
    </source>
</evidence>
<dbReference type="GO" id="GO:0106310">
    <property type="term" value="F:protein serine kinase activity"/>
    <property type="evidence" value="ECO:0007669"/>
    <property type="project" value="RHEA"/>
</dbReference>
<dbReference type="GO" id="GO:0045088">
    <property type="term" value="P:regulation of innate immune response"/>
    <property type="evidence" value="ECO:0000318"/>
    <property type="project" value="GO_Central"/>
</dbReference>
<dbReference type="InterPro" id="IPR011009">
    <property type="entry name" value="Kinase-like_dom_sf"/>
</dbReference>
<keyword evidence="5" id="KW-0433">Leucine-rich repeat</keyword>
<evidence type="ECO:0000256" key="6">
    <source>
        <dbReference type="ARBA" id="ARBA00022679"/>
    </source>
</evidence>
<dbReference type="Pfam" id="PF07714">
    <property type="entry name" value="PK_Tyr_Ser-Thr"/>
    <property type="match status" value="2"/>
</dbReference>
<evidence type="ECO:0000256" key="10">
    <source>
        <dbReference type="ARBA" id="ARBA00022741"/>
    </source>
</evidence>
<dbReference type="InterPro" id="IPR001611">
    <property type="entry name" value="Leu-rich_rpt"/>
</dbReference>
<dbReference type="Gene3D" id="3.80.10.10">
    <property type="entry name" value="Ribonuclease Inhibitor"/>
    <property type="match status" value="6"/>
</dbReference>
<feature type="domain" description="Protein kinase" evidence="22">
    <location>
        <begin position="654"/>
        <end position="931"/>
    </location>
</feature>
<dbReference type="FunFam" id="3.80.10.10:FF:000433">
    <property type="entry name" value="Putative LRR receptor-like serine/threonine-protein kinase isoform A"/>
    <property type="match status" value="2"/>
</dbReference>
<dbReference type="FunFam" id="3.80.10.10:FF:000452">
    <property type="entry name" value="Probable LRR receptor-like serine/threonine-protein kinase RFK1"/>
    <property type="match status" value="2"/>
</dbReference>
<evidence type="ECO:0000256" key="7">
    <source>
        <dbReference type="ARBA" id="ARBA00022692"/>
    </source>
</evidence>
<dbReference type="GO" id="GO:0016020">
    <property type="term" value="C:membrane"/>
    <property type="evidence" value="ECO:0007669"/>
    <property type="project" value="UniProtKB-SubCell"/>
</dbReference>
<keyword evidence="12" id="KW-0067">ATP-binding</keyword>
<dbReference type="Pfam" id="PF00560">
    <property type="entry name" value="LRR_1"/>
    <property type="match status" value="6"/>
</dbReference>
<protein>
    <recommendedName>
        <fullName evidence="2">non-specific serine/threonine protein kinase</fullName>
        <ecNumber evidence="2">2.7.11.1</ecNumber>
    </recommendedName>
</protein>
<evidence type="ECO:0000256" key="1">
    <source>
        <dbReference type="ARBA" id="ARBA00004479"/>
    </source>
</evidence>
<dbReference type="PANTHER" id="PTHR48006:SF56">
    <property type="entry name" value="PROTEIN KINASE DOMAIN-CONTAINING PROTEIN"/>
    <property type="match status" value="1"/>
</dbReference>
<dbReference type="InterPro" id="IPR000719">
    <property type="entry name" value="Prot_kinase_dom"/>
</dbReference>
<dbReference type="InterPro" id="IPR003591">
    <property type="entry name" value="Leu-rich_rpt_typical-subtyp"/>
</dbReference>
<dbReference type="CDD" id="cd14066">
    <property type="entry name" value="STKc_IRAK"/>
    <property type="match status" value="2"/>
</dbReference>
<keyword evidence="16" id="KW-0325">Glycoprotein</keyword>
<dbReference type="GO" id="GO:0005524">
    <property type="term" value="F:ATP binding"/>
    <property type="evidence" value="ECO:0007669"/>
    <property type="project" value="UniProtKB-KW"/>
</dbReference>
<evidence type="ECO:0000256" key="15">
    <source>
        <dbReference type="ARBA" id="ARBA00023170"/>
    </source>
</evidence>
<dbReference type="Gene3D" id="1.10.510.10">
    <property type="entry name" value="Transferase(Phosphotransferase) domain 1"/>
    <property type="match status" value="2"/>
</dbReference>
<keyword evidence="13 20" id="KW-1133">Transmembrane helix</keyword>
<dbReference type="Pfam" id="PF11721">
    <property type="entry name" value="Malectin"/>
    <property type="match status" value="2"/>
</dbReference>
<keyword evidence="14 20" id="KW-0472">Membrane</keyword>
<dbReference type="InterPro" id="IPR032675">
    <property type="entry name" value="LRR_dom_sf"/>
</dbReference>
<feature type="chain" id="PRO_5002889124" description="non-specific serine/threonine protein kinase" evidence="21">
    <location>
        <begin position="26"/>
        <end position="2046"/>
    </location>
</feature>
<dbReference type="PROSITE" id="PS00108">
    <property type="entry name" value="PROTEIN_KINASE_ST"/>
    <property type="match status" value="2"/>
</dbReference>
<keyword evidence="7 20" id="KW-0812">Transmembrane</keyword>
<feature type="signal peptide" evidence="21">
    <location>
        <begin position="1"/>
        <end position="25"/>
    </location>
</feature>
<feature type="transmembrane region" description="Helical" evidence="20">
    <location>
        <begin position="1027"/>
        <end position="1046"/>
    </location>
</feature>
<comment type="catalytic activity">
    <reaction evidence="18">
        <text>L-seryl-[protein] + ATP = O-phospho-L-seryl-[protein] + ADP + H(+)</text>
        <dbReference type="Rhea" id="RHEA:17989"/>
        <dbReference type="Rhea" id="RHEA-COMP:9863"/>
        <dbReference type="Rhea" id="RHEA-COMP:11604"/>
        <dbReference type="ChEBI" id="CHEBI:15378"/>
        <dbReference type="ChEBI" id="CHEBI:29999"/>
        <dbReference type="ChEBI" id="CHEBI:30616"/>
        <dbReference type="ChEBI" id="CHEBI:83421"/>
        <dbReference type="ChEBI" id="CHEBI:456216"/>
        <dbReference type="EC" id="2.7.11.1"/>
    </reaction>
</comment>
<evidence type="ECO:0000256" key="19">
    <source>
        <dbReference type="SAM" id="MobiDB-lite"/>
    </source>
</evidence>
<dbReference type="Gene3D" id="2.60.120.430">
    <property type="entry name" value="Galactose-binding lectin"/>
    <property type="match status" value="2"/>
</dbReference>